<name>A0A9D3XFR8_9SAUR</name>
<organism evidence="2 3">
    <name type="scientific">Mauremys mutica</name>
    <name type="common">yellowpond turtle</name>
    <dbReference type="NCBI Taxonomy" id="74926"/>
    <lineage>
        <taxon>Eukaryota</taxon>
        <taxon>Metazoa</taxon>
        <taxon>Chordata</taxon>
        <taxon>Craniata</taxon>
        <taxon>Vertebrata</taxon>
        <taxon>Euteleostomi</taxon>
        <taxon>Archelosauria</taxon>
        <taxon>Testudinata</taxon>
        <taxon>Testudines</taxon>
        <taxon>Cryptodira</taxon>
        <taxon>Durocryptodira</taxon>
        <taxon>Testudinoidea</taxon>
        <taxon>Geoemydidae</taxon>
        <taxon>Geoemydinae</taxon>
        <taxon>Mauremys</taxon>
    </lineage>
</organism>
<evidence type="ECO:0000313" key="3">
    <source>
        <dbReference type="Proteomes" id="UP000827986"/>
    </source>
</evidence>
<comment type="caution">
    <text evidence="2">The sequence shown here is derived from an EMBL/GenBank/DDBJ whole genome shotgun (WGS) entry which is preliminary data.</text>
</comment>
<feature type="region of interest" description="Disordered" evidence="1">
    <location>
        <begin position="1"/>
        <end position="89"/>
    </location>
</feature>
<keyword evidence="3" id="KW-1185">Reference proteome</keyword>
<protein>
    <submittedName>
        <fullName evidence="2">Uncharacterized protein</fullName>
    </submittedName>
</protein>
<dbReference type="AlphaFoldDB" id="A0A9D3XFR8"/>
<feature type="compositionally biased region" description="Basic and acidic residues" evidence="1">
    <location>
        <begin position="63"/>
        <end position="77"/>
    </location>
</feature>
<dbReference type="EMBL" id="JAHDVG010000474">
    <property type="protein sequence ID" value="KAH1178360.1"/>
    <property type="molecule type" value="Genomic_DNA"/>
</dbReference>
<gene>
    <name evidence="2" type="ORF">KIL84_012062</name>
</gene>
<proteinExistence type="predicted"/>
<sequence>MLGWNQPPGMSRHPSPAEGPALGTEAERMPANCKCSNEAGGQEALWGSRIPGRSGLVNGAGRPGDEPHTTPGKREQELNYTPKPAGSQPVAQNTAAFCASCSVG</sequence>
<dbReference type="Proteomes" id="UP000827986">
    <property type="component" value="Unassembled WGS sequence"/>
</dbReference>
<evidence type="ECO:0000313" key="2">
    <source>
        <dbReference type="EMBL" id="KAH1178360.1"/>
    </source>
</evidence>
<reference evidence="2" key="1">
    <citation type="submission" date="2021-09" db="EMBL/GenBank/DDBJ databases">
        <title>The genome of Mauremys mutica provides insights into the evolution of semi-aquatic lifestyle.</title>
        <authorList>
            <person name="Gong S."/>
            <person name="Gao Y."/>
        </authorList>
    </citation>
    <scope>NUCLEOTIDE SEQUENCE</scope>
    <source>
        <strain evidence="2">MM-2020</strain>
        <tissue evidence="2">Muscle</tissue>
    </source>
</reference>
<accession>A0A9D3XFR8</accession>
<evidence type="ECO:0000256" key="1">
    <source>
        <dbReference type="SAM" id="MobiDB-lite"/>
    </source>
</evidence>